<sequence length="273" mass="30734">MSQTLNRQMSPMPDAIEGLQDTDVESDVFSAEIPDATAVEATSGPGLSPRVSWIQLLPGLSETPCPLPELLLEPAPPFPSVPTPRFQVGVTKALEGRWTHGKAYYYDYEAAYARLELSRSFFCLTDPLGTCIKPTCVHFCAPFGKESTMDRDVILVVVRELLQRYAQDVQSTWRRFSWDMERWRNRRRDMEFKALKDNASYDSNIIQQVYNSEVDKANRGCFDPFFIGYAPDGSTQMHAHQHRLRLSSRKTCANARLAKSPSAVLAPLAAPEP</sequence>
<dbReference type="VEuPathDB" id="FungiDB:BO80DRAFT_461113"/>
<name>A0A395HBI6_9EURO</name>
<dbReference type="AlphaFoldDB" id="A0A395HBI6"/>
<protein>
    <submittedName>
        <fullName evidence="1">Uncharacterized protein</fullName>
    </submittedName>
</protein>
<organism evidence="1 2">
    <name type="scientific">Aspergillus ibericus CBS 121593</name>
    <dbReference type="NCBI Taxonomy" id="1448316"/>
    <lineage>
        <taxon>Eukaryota</taxon>
        <taxon>Fungi</taxon>
        <taxon>Dikarya</taxon>
        <taxon>Ascomycota</taxon>
        <taxon>Pezizomycotina</taxon>
        <taxon>Eurotiomycetes</taxon>
        <taxon>Eurotiomycetidae</taxon>
        <taxon>Eurotiales</taxon>
        <taxon>Aspergillaceae</taxon>
        <taxon>Aspergillus</taxon>
        <taxon>Aspergillus subgen. Circumdati</taxon>
    </lineage>
</organism>
<evidence type="ECO:0000313" key="1">
    <source>
        <dbReference type="EMBL" id="RAL05212.1"/>
    </source>
</evidence>
<dbReference type="Proteomes" id="UP000249402">
    <property type="component" value="Unassembled WGS sequence"/>
</dbReference>
<dbReference type="GeneID" id="37227294"/>
<dbReference type="RefSeq" id="XP_025579539.1">
    <property type="nucleotide sequence ID" value="XM_025722429.1"/>
</dbReference>
<accession>A0A395HBI6</accession>
<reference evidence="1 2" key="1">
    <citation type="submission" date="2018-02" db="EMBL/GenBank/DDBJ databases">
        <title>The genomes of Aspergillus section Nigri reveals drivers in fungal speciation.</title>
        <authorList>
            <consortium name="DOE Joint Genome Institute"/>
            <person name="Vesth T.C."/>
            <person name="Nybo J."/>
            <person name="Theobald S."/>
            <person name="Brandl J."/>
            <person name="Frisvad J.C."/>
            <person name="Nielsen K.F."/>
            <person name="Lyhne E.K."/>
            <person name="Kogle M.E."/>
            <person name="Kuo A."/>
            <person name="Riley R."/>
            <person name="Clum A."/>
            <person name="Nolan M."/>
            <person name="Lipzen A."/>
            <person name="Salamov A."/>
            <person name="Henrissat B."/>
            <person name="Wiebenga A."/>
            <person name="De vries R.P."/>
            <person name="Grigoriev I.V."/>
            <person name="Mortensen U.H."/>
            <person name="Andersen M.R."/>
            <person name="Baker S.E."/>
        </authorList>
    </citation>
    <scope>NUCLEOTIDE SEQUENCE [LARGE SCALE GENOMIC DNA]</scope>
    <source>
        <strain evidence="1 2">CBS 121593</strain>
    </source>
</reference>
<evidence type="ECO:0000313" key="2">
    <source>
        <dbReference type="Proteomes" id="UP000249402"/>
    </source>
</evidence>
<proteinExistence type="predicted"/>
<dbReference type="OrthoDB" id="4499193at2759"/>
<dbReference type="EMBL" id="KZ824421">
    <property type="protein sequence ID" value="RAL05212.1"/>
    <property type="molecule type" value="Genomic_DNA"/>
</dbReference>
<keyword evidence="2" id="KW-1185">Reference proteome</keyword>
<gene>
    <name evidence="1" type="ORF">BO80DRAFT_461113</name>
</gene>